<proteinExistence type="predicted"/>
<dbReference type="AlphaFoldDB" id="A0A7S4IXA0"/>
<sequence length="122" mass="13163">MLAIDPVDIVRSFLENGEFVSPIERREFFNGPGSPAKATERGASSAANGEPTAAAFLLAGGRNVRLWVRDLRPVSVGKKSLRRTDEMAFRQAWAVGEVPSVSAETSMTASSKFGPARAFHLQ</sequence>
<reference evidence="1" key="1">
    <citation type="submission" date="2021-01" db="EMBL/GenBank/DDBJ databases">
        <authorList>
            <person name="Corre E."/>
            <person name="Pelletier E."/>
            <person name="Niang G."/>
            <person name="Scheremetjew M."/>
            <person name="Finn R."/>
            <person name="Kale V."/>
            <person name="Holt S."/>
            <person name="Cochrane G."/>
            <person name="Meng A."/>
            <person name="Brown T."/>
            <person name="Cohen L."/>
        </authorList>
    </citation>
    <scope>NUCLEOTIDE SEQUENCE</scope>
    <source>
        <strain evidence="1">Isolate 1302-5</strain>
    </source>
</reference>
<evidence type="ECO:0000313" key="1">
    <source>
        <dbReference type="EMBL" id="CAE2242064.1"/>
    </source>
</evidence>
<dbReference type="EMBL" id="HBKQ01023992">
    <property type="protein sequence ID" value="CAE2242064.1"/>
    <property type="molecule type" value="Transcribed_RNA"/>
</dbReference>
<gene>
    <name evidence="1" type="ORF">OAUR00152_LOCUS16334</name>
</gene>
<protein>
    <submittedName>
        <fullName evidence="1">Uncharacterized protein</fullName>
    </submittedName>
</protein>
<accession>A0A7S4IXA0</accession>
<organism evidence="1">
    <name type="scientific">Odontella aurita</name>
    <dbReference type="NCBI Taxonomy" id="265563"/>
    <lineage>
        <taxon>Eukaryota</taxon>
        <taxon>Sar</taxon>
        <taxon>Stramenopiles</taxon>
        <taxon>Ochrophyta</taxon>
        <taxon>Bacillariophyta</taxon>
        <taxon>Mediophyceae</taxon>
        <taxon>Biddulphiophycidae</taxon>
        <taxon>Eupodiscales</taxon>
        <taxon>Odontellaceae</taxon>
        <taxon>Odontella</taxon>
    </lineage>
</organism>
<name>A0A7S4IXA0_9STRA</name>